<dbReference type="OrthoDB" id="3269111at2759"/>
<evidence type="ECO:0000313" key="2">
    <source>
        <dbReference type="EMBL" id="KIK78872.1"/>
    </source>
</evidence>
<evidence type="ECO:0000313" key="3">
    <source>
        <dbReference type="Proteomes" id="UP000054538"/>
    </source>
</evidence>
<accession>A0A0D0C789</accession>
<gene>
    <name evidence="2" type="ORF">PAXRUDRAFT_36553</name>
</gene>
<proteinExistence type="predicted"/>
<feature type="region of interest" description="Disordered" evidence="1">
    <location>
        <begin position="21"/>
        <end position="54"/>
    </location>
</feature>
<reference evidence="3" key="2">
    <citation type="submission" date="2015-01" db="EMBL/GenBank/DDBJ databases">
        <title>Evolutionary Origins and Diversification of the Mycorrhizal Mutualists.</title>
        <authorList>
            <consortium name="DOE Joint Genome Institute"/>
            <consortium name="Mycorrhizal Genomics Consortium"/>
            <person name="Kohler A."/>
            <person name="Kuo A."/>
            <person name="Nagy L.G."/>
            <person name="Floudas D."/>
            <person name="Copeland A."/>
            <person name="Barry K.W."/>
            <person name="Cichocki N."/>
            <person name="Veneault-Fourrey C."/>
            <person name="LaButti K."/>
            <person name="Lindquist E.A."/>
            <person name="Lipzen A."/>
            <person name="Lundell T."/>
            <person name="Morin E."/>
            <person name="Murat C."/>
            <person name="Riley R."/>
            <person name="Ohm R."/>
            <person name="Sun H."/>
            <person name="Tunlid A."/>
            <person name="Henrissat B."/>
            <person name="Grigoriev I.V."/>
            <person name="Hibbett D.S."/>
            <person name="Martin F."/>
        </authorList>
    </citation>
    <scope>NUCLEOTIDE SEQUENCE [LARGE SCALE GENOMIC DNA]</scope>
    <source>
        <strain evidence="3">Ve08.2h10</strain>
    </source>
</reference>
<sequence length="197" mass="22427">MNIIIISGSIQLTHYVAGEHANYDGSEPDQPESQYHDGFTPLPPRSSNGEKRHKNAKITSINRIMYFHEDSLLAQLLDAAIETLDQHLHPNNFTAKYTILCTAYKDIDITSIKNFDVLITEVQKQRSPAFKLLVTQTKTSKPNNEETKLNEHITELSQLYTCEDRSCKFPICWPSPTDAKHVHLMPLHLKTWAATIV</sequence>
<reference evidence="2 3" key="1">
    <citation type="submission" date="2014-04" db="EMBL/GenBank/DDBJ databases">
        <authorList>
            <consortium name="DOE Joint Genome Institute"/>
            <person name="Kuo A."/>
            <person name="Kohler A."/>
            <person name="Jargeat P."/>
            <person name="Nagy L.G."/>
            <person name="Floudas D."/>
            <person name="Copeland A."/>
            <person name="Barry K.W."/>
            <person name="Cichocki N."/>
            <person name="Veneault-Fourrey C."/>
            <person name="LaButti K."/>
            <person name="Lindquist E.A."/>
            <person name="Lipzen A."/>
            <person name="Lundell T."/>
            <person name="Morin E."/>
            <person name="Murat C."/>
            <person name="Sun H."/>
            <person name="Tunlid A."/>
            <person name="Henrissat B."/>
            <person name="Grigoriev I.V."/>
            <person name="Hibbett D.S."/>
            <person name="Martin F."/>
            <person name="Nordberg H.P."/>
            <person name="Cantor M.N."/>
            <person name="Hua S.X."/>
        </authorList>
    </citation>
    <scope>NUCLEOTIDE SEQUENCE [LARGE SCALE GENOMIC DNA]</scope>
    <source>
        <strain evidence="2 3">Ve08.2h10</strain>
    </source>
</reference>
<protein>
    <submittedName>
        <fullName evidence="2">Uncharacterized protein</fullName>
    </submittedName>
</protein>
<dbReference type="Proteomes" id="UP000054538">
    <property type="component" value="Unassembled WGS sequence"/>
</dbReference>
<dbReference type="InParanoid" id="A0A0D0C789"/>
<keyword evidence="3" id="KW-1185">Reference proteome</keyword>
<dbReference type="AlphaFoldDB" id="A0A0D0C789"/>
<name>A0A0D0C789_9AGAM</name>
<organism evidence="2 3">
    <name type="scientific">Paxillus rubicundulus Ve08.2h10</name>
    <dbReference type="NCBI Taxonomy" id="930991"/>
    <lineage>
        <taxon>Eukaryota</taxon>
        <taxon>Fungi</taxon>
        <taxon>Dikarya</taxon>
        <taxon>Basidiomycota</taxon>
        <taxon>Agaricomycotina</taxon>
        <taxon>Agaricomycetes</taxon>
        <taxon>Agaricomycetidae</taxon>
        <taxon>Boletales</taxon>
        <taxon>Paxilineae</taxon>
        <taxon>Paxillaceae</taxon>
        <taxon>Paxillus</taxon>
    </lineage>
</organism>
<dbReference type="HOGENOM" id="CLU_108315_0_0_1"/>
<dbReference type="EMBL" id="KN826446">
    <property type="protein sequence ID" value="KIK78872.1"/>
    <property type="molecule type" value="Genomic_DNA"/>
</dbReference>
<evidence type="ECO:0000256" key="1">
    <source>
        <dbReference type="SAM" id="MobiDB-lite"/>
    </source>
</evidence>